<evidence type="ECO:0000313" key="1">
    <source>
        <dbReference type="EMBL" id="JAE13988.1"/>
    </source>
</evidence>
<dbReference type="AlphaFoldDB" id="A0A0A9G051"/>
<name>A0A0A9G051_ARUDO</name>
<protein>
    <submittedName>
        <fullName evidence="1">Uncharacterized protein</fullName>
    </submittedName>
</protein>
<reference evidence="1" key="2">
    <citation type="journal article" date="2015" name="Data Brief">
        <title>Shoot transcriptome of the giant reed, Arundo donax.</title>
        <authorList>
            <person name="Barrero R.A."/>
            <person name="Guerrero F.D."/>
            <person name="Moolhuijzen P."/>
            <person name="Goolsby J.A."/>
            <person name="Tidwell J."/>
            <person name="Bellgard S.E."/>
            <person name="Bellgard M.I."/>
        </authorList>
    </citation>
    <scope>NUCLEOTIDE SEQUENCE</scope>
    <source>
        <tissue evidence="1">Shoot tissue taken approximately 20 cm above the soil surface</tissue>
    </source>
</reference>
<accession>A0A0A9G051</accession>
<organism evidence="1">
    <name type="scientific">Arundo donax</name>
    <name type="common">Giant reed</name>
    <name type="synonym">Donax arundinaceus</name>
    <dbReference type="NCBI Taxonomy" id="35708"/>
    <lineage>
        <taxon>Eukaryota</taxon>
        <taxon>Viridiplantae</taxon>
        <taxon>Streptophyta</taxon>
        <taxon>Embryophyta</taxon>
        <taxon>Tracheophyta</taxon>
        <taxon>Spermatophyta</taxon>
        <taxon>Magnoliopsida</taxon>
        <taxon>Liliopsida</taxon>
        <taxon>Poales</taxon>
        <taxon>Poaceae</taxon>
        <taxon>PACMAD clade</taxon>
        <taxon>Arundinoideae</taxon>
        <taxon>Arundineae</taxon>
        <taxon>Arundo</taxon>
    </lineage>
</organism>
<sequence>MLVVVTPHTSHCITTASTENKGSQATWTCTWRTSSRAPTC</sequence>
<dbReference type="EMBL" id="GBRH01183908">
    <property type="protein sequence ID" value="JAE13988.1"/>
    <property type="molecule type" value="Transcribed_RNA"/>
</dbReference>
<proteinExistence type="predicted"/>
<reference evidence="1" key="1">
    <citation type="submission" date="2014-09" db="EMBL/GenBank/DDBJ databases">
        <authorList>
            <person name="Magalhaes I.L.F."/>
            <person name="Oliveira U."/>
            <person name="Santos F.R."/>
            <person name="Vidigal T.H.D.A."/>
            <person name="Brescovit A.D."/>
            <person name="Santos A.J."/>
        </authorList>
    </citation>
    <scope>NUCLEOTIDE SEQUENCE</scope>
    <source>
        <tissue evidence="1">Shoot tissue taken approximately 20 cm above the soil surface</tissue>
    </source>
</reference>